<evidence type="ECO:0000313" key="3">
    <source>
        <dbReference type="Proteomes" id="UP000664109"/>
    </source>
</evidence>
<dbReference type="RefSeq" id="WP_205376826.1">
    <property type="nucleotide sequence ID" value="NZ_JAFEJA010000002.1"/>
</dbReference>
<keyword evidence="1" id="KW-1133">Transmembrane helix</keyword>
<keyword evidence="1" id="KW-0812">Transmembrane</keyword>
<accession>A0ABS2UYX5</accession>
<proteinExistence type="predicted"/>
<dbReference type="Proteomes" id="UP000664109">
    <property type="component" value="Unassembled WGS sequence"/>
</dbReference>
<keyword evidence="3" id="KW-1185">Reference proteome</keyword>
<comment type="caution">
    <text evidence="2">The sequence shown here is derived from an EMBL/GenBank/DDBJ whole genome shotgun (WGS) entry which is preliminary data.</text>
</comment>
<evidence type="ECO:0000313" key="2">
    <source>
        <dbReference type="EMBL" id="MBM9622589.1"/>
    </source>
</evidence>
<organism evidence="2 3">
    <name type="scientific">Streptomyces zhihengii</name>
    <dbReference type="NCBI Taxonomy" id="1818004"/>
    <lineage>
        <taxon>Bacteria</taxon>
        <taxon>Bacillati</taxon>
        <taxon>Actinomycetota</taxon>
        <taxon>Actinomycetes</taxon>
        <taxon>Kitasatosporales</taxon>
        <taxon>Streptomycetaceae</taxon>
        <taxon>Streptomyces</taxon>
    </lineage>
</organism>
<gene>
    <name evidence="2" type="ORF">JE024_28390</name>
</gene>
<sequence>MPLGGERGCLRVVLGVPLVLLHAVAAFCCWTALTIRPGHPGDEGALAGIELACLLVFVTEAPALLITLTPTGRRVLGRWWTAFALLLVATAAIRLAVM</sequence>
<dbReference type="EMBL" id="JAFEJA010000002">
    <property type="protein sequence ID" value="MBM9622589.1"/>
    <property type="molecule type" value="Genomic_DNA"/>
</dbReference>
<name>A0ABS2UYX5_9ACTN</name>
<feature type="transmembrane region" description="Helical" evidence="1">
    <location>
        <begin position="79"/>
        <end position="97"/>
    </location>
</feature>
<feature type="transmembrane region" description="Helical" evidence="1">
    <location>
        <begin position="12"/>
        <end position="33"/>
    </location>
</feature>
<evidence type="ECO:0000256" key="1">
    <source>
        <dbReference type="SAM" id="Phobius"/>
    </source>
</evidence>
<feature type="transmembrane region" description="Helical" evidence="1">
    <location>
        <begin position="45"/>
        <end position="67"/>
    </location>
</feature>
<protein>
    <submittedName>
        <fullName evidence="2">Uncharacterized protein</fullName>
    </submittedName>
</protein>
<keyword evidence="1" id="KW-0472">Membrane</keyword>
<reference evidence="2 3" key="1">
    <citation type="journal article" date="2016" name="Arch. Microbiol.">
        <title>Streptomyces zhihengii sp. nov., isolated from rhizospheric soil of Psammosilene tunicoides.</title>
        <authorList>
            <person name="Huang M.J."/>
            <person name="Fei J.J."/>
            <person name="Salam N."/>
            <person name="Kim C.J."/>
            <person name="Hozzein W.N."/>
            <person name="Xiao M."/>
            <person name="Huang H.Q."/>
            <person name="Li W.J."/>
        </authorList>
    </citation>
    <scope>NUCLEOTIDE SEQUENCE [LARGE SCALE GENOMIC DNA]</scope>
    <source>
        <strain evidence="2 3">YIM T102</strain>
    </source>
</reference>